<dbReference type="GO" id="GO:0016491">
    <property type="term" value="F:oxidoreductase activity"/>
    <property type="evidence" value="ECO:0007669"/>
    <property type="project" value="UniProtKB-KW"/>
</dbReference>
<proteinExistence type="predicted"/>
<feature type="transmembrane region" description="Helical" evidence="6">
    <location>
        <begin position="121"/>
        <end position="144"/>
    </location>
</feature>
<evidence type="ECO:0000313" key="9">
    <source>
        <dbReference type="Proteomes" id="UP000822688"/>
    </source>
</evidence>
<comment type="caution">
    <text evidence="8">The sequence shown here is derived from an EMBL/GenBank/DDBJ whole genome shotgun (WGS) entry which is preliminary data.</text>
</comment>
<keyword evidence="5 6" id="KW-0472">Membrane</keyword>
<dbReference type="InterPro" id="IPR017938">
    <property type="entry name" value="Riboflavin_synthase-like_b-brl"/>
</dbReference>
<feature type="transmembrane region" description="Helical" evidence="6">
    <location>
        <begin position="218"/>
        <end position="238"/>
    </location>
</feature>
<feature type="transmembrane region" description="Helical" evidence="6">
    <location>
        <begin position="447"/>
        <end position="468"/>
    </location>
</feature>
<feature type="transmembrane region" description="Helical" evidence="6">
    <location>
        <begin position="567"/>
        <end position="587"/>
    </location>
</feature>
<dbReference type="PANTHER" id="PTHR11972:SF194">
    <property type="entry name" value="FAD-BINDING FR-TYPE DOMAIN-CONTAINING PROTEIN"/>
    <property type="match status" value="1"/>
</dbReference>
<evidence type="ECO:0000256" key="1">
    <source>
        <dbReference type="ARBA" id="ARBA00004141"/>
    </source>
</evidence>
<dbReference type="SFLD" id="SFLDS00052">
    <property type="entry name" value="Ferric_Reductase_Domain"/>
    <property type="match status" value="1"/>
</dbReference>
<evidence type="ECO:0000313" key="8">
    <source>
        <dbReference type="EMBL" id="KAG0553862.1"/>
    </source>
</evidence>
<dbReference type="InterPro" id="IPR039261">
    <property type="entry name" value="FNR_nucleotide-bd"/>
</dbReference>
<feature type="transmembrane region" description="Helical" evidence="6">
    <location>
        <begin position="12"/>
        <end position="32"/>
    </location>
</feature>
<evidence type="ECO:0000256" key="6">
    <source>
        <dbReference type="SAM" id="Phobius"/>
    </source>
</evidence>
<evidence type="ECO:0000256" key="3">
    <source>
        <dbReference type="ARBA" id="ARBA00022989"/>
    </source>
</evidence>
<protein>
    <recommendedName>
        <fullName evidence="7">FAD-binding FR-type domain-containing protein</fullName>
    </recommendedName>
</protein>
<comment type="subcellular location">
    <subcellularLocation>
        <location evidence="1">Membrane</location>
        <topology evidence="1">Multi-pass membrane protein</topology>
    </subcellularLocation>
</comment>
<evidence type="ECO:0000256" key="5">
    <source>
        <dbReference type="ARBA" id="ARBA00023136"/>
    </source>
</evidence>
<feature type="transmembrane region" description="Helical" evidence="6">
    <location>
        <begin position="285"/>
        <end position="302"/>
    </location>
</feature>
<dbReference type="GO" id="GO:0005886">
    <property type="term" value="C:plasma membrane"/>
    <property type="evidence" value="ECO:0007669"/>
    <property type="project" value="TreeGrafter"/>
</dbReference>
<dbReference type="SUPFAM" id="SSF52343">
    <property type="entry name" value="Ferredoxin reductase-like, C-terminal NADP-linked domain"/>
    <property type="match status" value="1"/>
</dbReference>
<dbReference type="Gene3D" id="3.40.50.80">
    <property type="entry name" value="Nucleotide-binding domain of ferredoxin-NADP reductase (FNR) module"/>
    <property type="match status" value="2"/>
</dbReference>
<organism evidence="8 9">
    <name type="scientific">Ceratodon purpureus</name>
    <name type="common">Fire moss</name>
    <name type="synonym">Dicranum purpureum</name>
    <dbReference type="NCBI Taxonomy" id="3225"/>
    <lineage>
        <taxon>Eukaryota</taxon>
        <taxon>Viridiplantae</taxon>
        <taxon>Streptophyta</taxon>
        <taxon>Embryophyta</taxon>
        <taxon>Bryophyta</taxon>
        <taxon>Bryophytina</taxon>
        <taxon>Bryopsida</taxon>
        <taxon>Dicranidae</taxon>
        <taxon>Pseudoditrichales</taxon>
        <taxon>Ditrichaceae</taxon>
        <taxon>Ceratodon</taxon>
    </lineage>
</organism>
<dbReference type="SFLD" id="SFLDG01168">
    <property type="entry name" value="Ferric_reductase_subgroup_(FRE"/>
    <property type="match status" value="1"/>
</dbReference>
<dbReference type="Pfam" id="PF08030">
    <property type="entry name" value="NAD_binding_6"/>
    <property type="match status" value="1"/>
</dbReference>
<keyword evidence="3 6" id="KW-1133">Transmembrane helix</keyword>
<dbReference type="InterPro" id="IPR013112">
    <property type="entry name" value="FAD-bd_8"/>
</dbReference>
<name>A0A8T0G9B7_CERPU</name>
<dbReference type="InterPro" id="IPR017927">
    <property type="entry name" value="FAD-bd_FR_type"/>
</dbReference>
<feature type="transmembrane region" description="Helical" evidence="6">
    <location>
        <begin position="250"/>
        <end position="273"/>
    </location>
</feature>
<feature type="domain" description="FAD-binding FR-type" evidence="7">
    <location>
        <begin position="329"/>
        <end position="441"/>
    </location>
</feature>
<evidence type="ECO:0000259" key="7">
    <source>
        <dbReference type="PROSITE" id="PS51384"/>
    </source>
</evidence>
<keyword evidence="4" id="KW-0560">Oxidoreductase</keyword>
<evidence type="ECO:0000256" key="4">
    <source>
        <dbReference type="ARBA" id="ARBA00023002"/>
    </source>
</evidence>
<dbReference type="PROSITE" id="PS51384">
    <property type="entry name" value="FAD_FR"/>
    <property type="match status" value="1"/>
</dbReference>
<sequence>MATESLVQDTKKLLWLFFWVSFFFWMLLWILFPTTAGEMLVVRAKRRTPSYVGDFGATLIVYSAPVIGFSIFSLLFLHLKRTYPEERFSSSRARAACRQKGRVKRLQNWMWTQPLLTRGPLGVATGFDILAVTVVLIAVAWIFFVTVVPELCLINVTPQAHLPGARQKYQMRMERSAGAFARAALLPLSLLCFPVSRGSPLLRMIGIPFQHAVKYHRWLGHLTLTLYSTHSILFIWVFATEHDASKLLQWPLTGISYISGTFAFATGVIMWLTAVAPIRRRWFEVFYVTHHLYLVFFAFLVFHVGPKMSAYTAGGIFLFFVDRFIRMVQSRHSLSLAAAKVYPSGVIELKLRKSPGVAYNALSSVFVNIPCVSRLQWHPFSITSSPLDDSRTLTVCIKPLGKWTKRLHRTLVASDSKASPSSCTFSNLLFAEGPYGHASDFYLKYDALLLVAGGIGITPFIAILRDLFHRHQAKERGLPRSIQLIWTVKRGSELVLLTDIFPPKRYSNATMHFECHAFLTGQDTQYDTGEVSLIHGGEPENEVTMNFPNVSGCEGSLSTVSATGNGLWIASLTAVASFATIFVMYVSDRSTSLQSPSGNPLSSHHVALLYFVSMLMGIGGFGGVVVLVWSILRNINSGKSYKSASVYDEEGTPASCPLPDRENVWQRNLLDNTNVMRGRPNIRKYFNAAAEWYRGKDVGVLVSGPASLQQSVAGECKAHYMSSSVESPFYFHSVSFDM</sequence>
<dbReference type="Proteomes" id="UP000822688">
    <property type="component" value="Chromosome 12"/>
</dbReference>
<feature type="transmembrane region" description="Helical" evidence="6">
    <location>
        <begin position="607"/>
        <end position="632"/>
    </location>
</feature>
<feature type="transmembrane region" description="Helical" evidence="6">
    <location>
        <begin position="179"/>
        <end position="197"/>
    </location>
</feature>
<keyword evidence="2 6" id="KW-0812">Transmembrane</keyword>
<dbReference type="Pfam" id="PF01794">
    <property type="entry name" value="Ferric_reduct"/>
    <property type="match status" value="1"/>
</dbReference>
<dbReference type="Pfam" id="PF08022">
    <property type="entry name" value="FAD_binding_8"/>
    <property type="match status" value="1"/>
</dbReference>
<dbReference type="AlphaFoldDB" id="A0A8T0G9B7"/>
<dbReference type="SUPFAM" id="SSF63380">
    <property type="entry name" value="Riboflavin synthase domain-like"/>
    <property type="match status" value="1"/>
</dbReference>
<dbReference type="InterPro" id="IPR050369">
    <property type="entry name" value="RBOH/FRE"/>
</dbReference>
<dbReference type="CDD" id="cd06186">
    <property type="entry name" value="NOX_Duox_like_FAD_NADP"/>
    <property type="match status" value="1"/>
</dbReference>
<gene>
    <name evidence="8" type="ORF">KC19_12G045000</name>
</gene>
<dbReference type="InterPro" id="IPR013130">
    <property type="entry name" value="Fe3_Rdtase_TM_dom"/>
</dbReference>
<dbReference type="EMBL" id="CM026433">
    <property type="protein sequence ID" value="KAG0553862.1"/>
    <property type="molecule type" value="Genomic_DNA"/>
</dbReference>
<dbReference type="PANTHER" id="PTHR11972">
    <property type="entry name" value="NADPH OXIDASE"/>
    <property type="match status" value="1"/>
</dbReference>
<reference evidence="8" key="1">
    <citation type="submission" date="2020-06" db="EMBL/GenBank/DDBJ databases">
        <title>WGS assembly of Ceratodon purpureus strain R40.</title>
        <authorList>
            <person name="Carey S.B."/>
            <person name="Jenkins J."/>
            <person name="Shu S."/>
            <person name="Lovell J.T."/>
            <person name="Sreedasyam A."/>
            <person name="Maumus F."/>
            <person name="Tiley G.P."/>
            <person name="Fernandez-Pozo N."/>
            <person name="Barry K."/>
            <person name="Chen C."/>
            <person name="Wang M."/>
            <person name="Lipzen A."/>
            <person name="Daum C."/>
            <person name="Saski C.A."/>
            <person name="Payton A.C."/>
            <person name="Mcbreen J.C."/>
            <person name="Conrad R.E."/>
            <person name="Kollar L.M."/>
            <person name="Olsson S."/>
            <person name="Huttunen S."/>
            <person name="Landis J.B."/>
            <person name="Wickett N.J."/>
            <person name="Johnson M.G."/>
            <person name="Rensing S.A."/>
            <person name="Grimwood J."/>
            <person name="Schmutz J."/>
            <person name="Mcdaniel S.F."/>
        </authorList>
    </citation>
    <scope>NUCLEOTIDE SEQUENCE</scope>
    <source>
        <strain evidence="8">R40</strain>
    </source>
</reference>
<evidence type="ECO:0000256" key="2">
    <source>
        <dbReference type="ARBA" id="ARBA00022692"/>
    </source>
</evidence>
<accession>A0A8T0G9B7</accession>
<dbReference type="InterPro" id="IPR013121">
    <property type="entry name" value="Fe_red_NAD-bd_6"/>
</dbReference>
<keyword evidence="9" id="KW-1185">Reference proteome</keyword>
<feature type="transmembrane region" description="Helical" evidence="6">
    <location>
        <begin position="52"/>
        <end position="77"/>
    </location>
</feature>